<reference evidence="1 2" key="1">
    <citation type="submission" date="2017-02" db="EMBL/GenBank/DDBJ databases">
        <title>isolation and characterization of a novel temperate virus Aeropyrum globular virus 1 infecting hyperthermophilic archaeon Aeropyrum.</title>
        <authorList>
            <person name="Yumiya M."/>
            <person name="Yoshida T."/>
            <person name="Sako Y."/>
        </authorList>
    </citation>
    <scope>NUCLEOTIDE SEQUENCE [LARGE SCALE GENOMIC DNA]</scope>
    <source>
        <strain evidence="1 2">YK1-12-2013</strain>
    </source>
</reference>
<accession>A0A401HAP0</accession>
<organism evidence="1 2">
    <name type="scientific">Aeropyrum pernix</name>
    <dbReference type="NCBI Taxonomy" id="56636"/>
    <lineage>
        <taxon>Archaea</taxon>
        <taxon>Thermoproteota</taxon>
        <taxon>Thermoprotei</taxon>
        <taxon>Desulfurococcales</taxon>
        <taxon>Desulfurococcaceae</taxon>
        <taxon>Aeropyrum</taxon>
    </lineage>
</organism>
<dbReference type="AlphaFoldDB" id="A0A401HAP0"/>
<gene>
    <name evidence="1" type="ORF">apy_11570</name>
</gene>
<name>A0A401HAP0_AERPX</name>
<evidence type="ECO:0000313" key="1">
    <source>
        <dbReference type="EMBL" id="GBF09432.1"/>
    </source>
</evidence>
<protein>
    <submittedName>
        <fullName evidence="1">Uncharacterized protein</fullName>
    </submittedName>
</protein>
<dbReference type="Proteomes" id="UP000291213">
    <property type="component" value="Unassembled WGS sequence"/>
</dbReference>
<evidence type="ECO:0000313" key="2">
    <source>
        <dbReference type="Proteomes" id="UP000291213"/>
    </source>
</evidence>
<comment type="caution">
    <text evidence="1">The sequence shown here is derived from an EMBL/GenBank/DDBJ whole genome shotgun (WGS) entry which is preliminary data.</text>
</comment>
<proteinExistence type="predicted"/>
<sequence length="211" mass="22815">MIAVDVGVRGWNLLGHVEKSFNVSGSIFVVSLDVYEVNIDRDKLVAAMESLSEHCRNWSNESAIIGSPKCGVVPQAIVEYAREGKLAIVAVVAKVSNSGPGIGRVGGPGPYCGHSYNLDHLEDPSRDPLKRHYKPLSGLSYKVKYGEVVLGYGGFCQLAMILHPLYPGGSLETTYGLIVAKPAELEFAIDPFLISDNIEERAEVNITVKIS</sequence>
<dbReference type="EMBL" id="BDMD01000068">
    <property type="protein sequence ID" value="GBF09432.1"/>
    <property type="molecule type" value="Genomic_DNA"/>
</dbReference>